<reference evidence="1 2" key="1">
    <citation type="submission" date="2021-03" db="EMBL/GenBank/DDBJ databases">
        <title>Genomic Encyclopedia of Type Strains, Phase IV (KMG-IV): sequencing the most valuable type-strain genomes for metagenomic binning, comparative biology and taxonomic classification.</title>
        <authorList>
            <person name="Goeker M."/>
        </authorList>
    </citation>
    <scope>NUCLEOTIDE SEQUENCE [LARGE SCALE GENOMIC DNA]</scope>
    <source>
        <strain evidence="1 2">DSM 26427</strain>
    </source>
</reference>
<evidence type="ECO:0000313" key="2">
    <source>
        <dbReference type="Proteomes" id="UP000823786"/>
    </source>
</evidence>
<protein>
    <submittedName>
        <fullName evidence="1">Carotenoid cleavage dioxygenase-like enzyme</fullName>
    </submittedName>
</protein>
<comment type="caution">
    <text evidence="1">The sequence shown here is derived from an EMBL/GenBank/DDBJ whole genome shotgun (WGS) entry which is preliminary data.</text>
</comment>
<sequence length="80" mass="9026">MRKINGNKSELQKERRGSDCVYRLDAAGGLLVPKDRYVVELLYASRSAALLEDDGLLIYLIDMAIERSKNRNANAEKKKA</sequence>
<name>A0ABS4ELX1_9HYPH</name>
<evidence type="ECO:0000313" key="1">
    <source>
        <dbReference type="EMBL" id="MBP1858946.1"/>
    </source>
</evidence>
<dbReference type="EMBL" id="JAGGJV010000004">
    <property type="protein sequence ID" value="MBP1858946.1"/>
    <property type="molecule type" value="Genomic_DNA"/>
</dbReference>
<keyword evidence="2" id="KW-1185">Reference proteome</keyword>
<proteinExistence type="predicted"/>
<organism evidence="1 2">
    <name type="scientific">Rhizobium herbae</name>
    <dbReference type="NCBI Taxonomy" id="508661"/>
    <lineage>
        <taxon>Bacteria</taxon>
        <taxon>Pseudomonadati</taxon>
        <taxon>Pseudomonadota</taxon>
        <taxon>Alphaproteobacteria</taxon>
        <taxon>Hyphomicrobiales</taxon>
        <taxon>Rhizobiaceae</taxon>
        <taxon>Rhizobium/Agrobacterium group</taxon>
        <taxon>Rhizobium</taxon>
    </lineage>
</organism>
<gene>
    <name evidence="1" type="ORF">J2Z75_002458</name>
</gene>
<dbReference type="Proteomes" id="UP000823786">
    <property type="component" value="Unassembled WGS sequence"/>
</dbReference>
<dbReference type="RefSeq" id="WP_209852542.1">
    <property type="nucleotide sequence ID" value="NZ_JAGGJV010000004.1"/>
</dbReference>
<accession>A0ABS4ELX1</accession>